<evidence type="ECO:0000313" key="2">
    <source>
        <dbReference type="Proteomes" id="UP000739538"/>
    </source>
</evidence>
<dbReference type="SUPFAM" id="SSF46785">
    <property type="entry name" value="Winged helix' DNA-binding domain"/>
    <property type="match status" value="1"/>
</dbReference>
<evidence type="ECO:0000313" key="1">
    <source>
        <dbReference type="EMBL" id="MCA9759528.1"/>
    </source>
</evidence>
<dbReference type="AlphaFoldDB" id="A0A956NKM1"/>
<name>A0A956NKM1_UNCEI</name>
<dbReference type="InterPro" id="IPR036390">
    <property type="entry name" value="WH_DNA-bd_sf"/>
</dbReference>
<evidence type="ECO:0008006" key="3">
    <source>
        <dbReference type="Google" id="ProtNLM"/>
    </source>
</evidence>
<reference evidence="1" key="1">
    <citation type="submission" date="2020-04" db="EMBL/GenBank/DDBJ databases">
        <authorList>
            <person name="Zhang T."/>
        </authorList>
    </citation>
    <scope>NUCLEOTIDE SEQUENCE</scope>
    <source>
        <strain evidence="1">HKST-UBA02</strain>
    </source>
</reference>
<dbReference type="InterPro" id="IPR036388">
    <property type="entry name" value="WH-like_DNA-bd_sf"/>
</dbReference>
<dbReference type="Gene3D" id="1.10.10.10">
    <property type="entry name" value="Winged helix-like DNA-binding domain superfamily/Winged helix DNA-binding domain"/>
    <property type="match status" value="1"/>
</dbReference>
<comment type="caution">
    <text evidence="1">The sequence shown here is derived from an EMBL/GenBank/DDBJ whole genome shotgun (WGS) entry which is preliminary data.</text>
</comment>
<sequence length="332" mass="37112">MKALEERLVDYLTATVGSRPDLGSETTSRSRLLPLFLRERYDLLDLRIFGQGCLLALDQAEGESASPSEYANHAQLLKSILGTPVAIVAERLPAYARNRMVQAGVPFIVPGSQLFLPFMMVDLRERFRSPAPPAGKRFAPTTQCILLYHLLREPISGVSLREVADEVGYSAMNVTRAKDEFVSAGLCHVVRQGRSVVMSFGEKGRELWEEALPRLSSPVRKCHWVRWPKAGHPAIRAGLTALSSRTMIEDDRVPSYALSSEAYRRGRQENSFRSCADPAEADTRLEVWSYDPLVLGNDQGVDPLSLFLSLQDSADERVQQQVEMLIEDVHWA</sequence>
<dbReference type="EMBL" id="JAGQHS010000379">
    <property type="protein sequence ID" value="MCA9759528.1"/>
    <property type="molecule type" value="Genomic_DNA"/>
</dbReference>
<proteinExistence type="predicted"/>
<dbReference type="Proteomes" id="UP000739538">
    <property type="component" value="Unassembled WGS sequence"/>
</dbReference>
<organism evidence="1 2">
    <name type="scientific">Eiseniibacteriota bacterium</name>
    <dbReference type="NCBI Taxonomy" id="2212470"/>
    <lineage>
        <taxon>Bacteria</taxon>
        <taxon>Candidatus Eiseniibacteriota</taxon>
    </lineage>
</organism>
<protein>
    <recommendedName>
        <fullName evidence="3">MarR family transcriptional regulator</fullName>
    </recommendedName>
</protein>
<accession>A0A956NKM1</accession>
<gene>
    <name evidence="1" type="ORF">KDA27_27280</name>
</gene>
<reference evidence="1" key="2">
    <citation type="journal article" date="2021" name="Microbiome">
        <title>Successional dynamics and alternative stable states in a saline activated sludge microbial community over 9 years.</title>
        <authorList>
            <person name="Wang Y."/>
            <person name="Ye J."/>
            <person name="Ju F."/>
            <person name="Liu L."/>
            <person name="Boyd J.A."/>
            <person name="Deng Y."/>
            <person name="Parks D.H."/>
            <person name="Jiang X."/>
            <person name="Yin X."/>
            <person name="Woodcroft B.J."/>
            <person name="Tyson G.W."/>
            <person name="Hugenholtz P."/>
            <person name="Polz M.F."/>
            <person name="Zhang T."/>
        </authorList>
    </citation>
    <scope>NUCLEOTIDE SEQUENCE</scope>
    <source>
        <strain evidence="1">HKST-UBA02</strain>
    </source>
</reference>